<gene>
    <name evidence="2" type="ORF">C2E21_2527</name>
</gene>
<dbReference type="EMBL" id="LHPG02000004">
    <property type="protein sequence ID" value="PRW58880.1"/>
    <property type="molecule type" value="Genomic_DNA"/>
</dbReference>
<feature type="region of interest" description="Disordered" evidence="1">
    <location>
        <begin position="217"/>
        <end position="245"/>
    </location>
</feature>
<evidence type="ECO:0000313" key="3">
    <source>
        <dbReference type="Proteomes" id="UP000239899"/>
    </source>
</evidence>
<name>A0A2P6TXV0_CHLSO</name>
<evidence type="ECO:0000313" key="2">
    <source>
        <dbReference type="EMBL" id="PRW58880.1"/>
    </source>
</evidence>
<proteinExistence type="predicted"/>
<protein>
    <submittedName>
        <fullName evidence="2">Glyoxalase-like domain</fullName>
    </submittedName>
</protein>
<organism evidence="2 3">
    <name type="scientific">Chlorella sorokiniana</name>
    <name type="common">Freshwater green alga</name>
    <dbReference type="NCBI Taxonomy" id="3076"/>
    <lineage>
        <taxon>Eukaryota</taxon>
        <taxon>Viridiplantae</taxon>
        <taxon>Chlorophyta</taxon>
        <taxon>core chlorophytes</taxon>
        <taxon>Trebouxiophyceae</taxon>
        <taxon>Chlorellales</taxon>
        <taxon>Chlorellaceae</taxon>
        <taxon>Chlorella clade</taxon>
        <taxon>Chlorella</taxon>
    </lineage>
</organism>
<comment type="caution">
    <text evidence="2">The sequence shown here is derived from an EMBL/GenBank/DDBJ whole genome shotgun (WGS) entry which is preliminary data.</text>
</comment>
<feature type="compositionally biased region" description="Gly residues" evidence="1">
    <location>
        <begin position="220"/>
        <end position="245"/>
    </location>
</feature>
<sequence>MAHIVMAKPRQGEGVSLKDFKKPGAAIAVLGLCPGSDASAALLCWTNPSGRFQSFDPTAMEIRLLAKLPSEAAPGGIHRRLDVAAARELLHAALAALPPGCQTFAYLLDSTQGAEYGGDPTVTAIVAANYERASQVLQGMPLAHSGRVTSNARSRSLKIGRNKKTLAAIQTALAVFPQAKGRIGTAKYDWPLAGALLVVAHEPRGLTAPVPGDLVESVLSGGGGSGGSGSGSGDAGEHGGAGGSG</sequence>
<keyword evidence="3" id="KW-1185">Reference proteome</keyword>
<evidence type="ECO:0000256" key="1">
    <source>
        <dbReference type="SAM" id="MobiDB-lite"/>
    </source>
</evidence>
<reference evidence="2 3" key="1">
    <citation type="journal article" date="2018" name="Plant J.">
        <title>Genome sequences of Chlorella sorokiniana UTEX 1602 and Micractinium conductrix SAG 241.80: implications to maltose excretion by a green alga.</title>
        <authorList>
            <person name="Arriola M.B."/>
            <person name="Velmurugan N."/>
            <person name="Zhang Y."/>
            <person name="Plunkett M.H."/>
            <person name="Hondzo H."/>
            <person name="Barney B.M."/>
        </authorList>
    </citation>
    <scope>NUCLEOTIDE SEQUENCE [LARGE SCALE GENOMIC DNA]</scope>
    <source>
        <strain evidence="3">UTEX 1602</strain>
    </source>
</reference>
<dbReference type="Proteomes" id="UP000239899">
    <property type="component" value="Unassembled WGS sequence"/>
</dbReference>
<accession>A0A2P6TXV0</accession>
<dbReference type="AlphaFoldDB" id="A0A2P6TXV0"/>